<accession>E3HBR2</accession>
<dbReference type="Proteomes" id="UP000006875">
    <property type="component" value="Plasmid pILYOP01"/>
</dbReference>
<dbReference type="AlphaFoldDB" id="E3HBR2"/>
<dbReference type="HOGENOM" id="CLU_2569229_0_0_0"/>
<gene>
    <name evidence="1" type="ordered locus">Ilyop_2053</name>
</gene>
<name>E3HBR2_ILYPC</name>
<evidence type="ECO:0000313" key="1">
    <source>
        <dbReference type="EMBL" id="ADO83824.1"/>
    </source>
</evidence>
<dbReference type="RefSeq" id="WP_013388486.1">
    <property type="nucleotide sequence ID" value="NC_014633.1"/>
</dbReference>
<geneLocation type="plasmid" evidence="1 2">
    <name>pILYOP01</name>
</geneLocation>
<dbReference type="KEGG" id="ipo:Ilyop_2053"/>
<organism evidence="1 2">
    <name type="scientific">Ilyobacter polytropus (strain ATCC 51220 / DSM 2926 / LMG 16218 / CuHBu1)</name>
    <dbReference type="NCBI Taxonomy" id="572544"/>
    <lineage>
        <taxon>Bacteria</taxon>
        <taxon>Fusobacteriati</taxon>
        <taxon>Fusobacteriota</taxon>
        <taxon>Fusobacteriia</taxon>
        <taxon>Fusobacteriales</taxon>
        <taxon>Fusobacteriaceae</taxon>
        <taxon>Ilyobacter</taxon>
    </lineage>
</organism>
<proteinExistence type="predicted"/>
<keyword evidence="2" id="KW-1185">Reference proteome</keyword>
<sequence length="81" mass="9758">MKQNTNIEFFKFISNLKIRAQKDAENASLSREILVPTYDYYNSLFSDYLPLHKDDHYVAMELEELKLYINKLKSRIEFFSK</sequence>
<reference evidence="1 2" key="1">
    <citation type="journal article" date="2010" name="Stand. Genomic Sci.">
        <title>Complete genome sequence of Ilyobacter polytropus type strain (CuHbu1).</title>
        <authorList>
            <person name="Sikorski J."/>
            <person name="Chertkov O."/>
            <person name="Lapidus A."/>
            <person name="Nolan M."/>
            <person name="Lucas S."/>
            <person name="Del Rio T.G."/>
            <person name="Tice H."/>
            <person name="Cheng J.F."/>
            <person name="Tapia R."/>
            <person name="Han C."/>
            <person name="Goodwin L."/>
            <person name="Pitluck S."/>
            <person name="Liolios K."/>
            <person name="Ivanova N."/>
            <person name="Mavromatis K."/>
            <person name="Mikhailova N."/>
            <person name="Pati A."/>
            <person name="Chen A."/>
            <person name="Palaniappan K."/>
            <person name="Land M."/>
            <person name="Hauser L."/>
            <person name="Chang Y.J."/>
            <person name="Jeffries C.D."/>
            <person name="Brambilla E."/>
            <person name="Yasawong M."/>
            <person name="Rohde M."/>
            <person name="Pukall R."/>
            <person name="Spring S."/>
            <person name="Goker M."/>
            <person name="Woyke T."/>
            <person name="Bristow J."/>
            <person name="Eisen J.A."/>
            <person name="Markowitz V."/>
            <person name="Hugenholtz P."/>
            <person name="Kyrpides N.C."/>
            <person name="Klenk H.P."/>
        </authorList>
    </citation>
    <scope>NUCLEOTIDE SEQUENCE [LARGE SCALE GENOMIC DNA]</scope>
    <source>
        <strain evidence="2">ATCC 51220 / DSM 2926 / LMG 16218 / CuHBu1</strain>
        <plasmid evidence="2">pILYOP01</plasmid>
    </source>
</reference>
<protein>
    <submittedName>
        <fullName evidence="1">Uncharacterized protein</fullName>
    </submittedName>
</protein>
<keyword evidence="1" id="KW-0614">Plasmid</keyword>
<dbReference type="EMBL" id="CP002282">
    <property type="protein sequence ID" value="ADO83824.1"/>
    <property type="molecule type" value="Genomic_DNA"/>
</dbReference>
<evidence type="ECO:0000313" key="2">
    <source>
        <dbReference type="Proteomes" id="UP000006875"/>
    </source>
</evidence>